<accession>A0A7C9M569</accession>
<dbReference type="InterPro" id="IPR056085">
    <property type="entry name" value="DUF7668"/>
</dbReference>
<evidence type="ECO:0000313" key="2">
    <source>
        <dbReference type="EMBL" id="MUV15506.1"/>
    </source>
</evidence>
<organism evidence="2 3">
    <name type="scientific">Noviluteimonas gilva</name>
    <dbReference type="NCBI Taxonomy" id="2682097"/>
    <lineage>
        <taxon>Bacteria</taxon>
        <taxon>Pseudomonadati</taxon>
        <taxon>Pseudomonadota</taxon>
        <taxon>Gammaproteobacteria</taxon>
        <taxon>Lysobacterales</taxon>
        <taxon>Lysobacteraceae</taxon>
        <taxon>Noviluteimonas</taxon>
    </lineage>
</organism>
<dbReference type="Proteomes" id="UP000479692">
    <property type="component" value="Unassembled WGS sequence"/>
</dbReference>
<name>A0A7C9M569_9GAMM</name>
<dbReference type="Pfam" id="PF24705">
    <property type="entry name" value="DUF7668"/>
    <property type="match status" value="1"/>
</dbReference>
<keyword evidence="3" id="KW-1185">Reference proteome</keyword>
<proteinExistence type="predicted"/>
<protein>
    <recommendedName>
        <fullName evidence="1">DUF7668 domain-containing protein</fullName>
    </recommendedName>
</protein>
<feature type="domain" description="DUF7668" evidence="1">
    <location>
        <begin position="2"/>
        <end position="98"/>
    </location>
</feature>
<evidence type="ECO:0000259" key="1">
    <source>
        <dbReference type="Pfam" id="PF24705"/>
    </source>
</evidence>
<dbReference type="AlphaFoldDB" id="A0A7C9M569"/>
<sequence length="99" mass="11337">MDAFSDEDFDLERGVPGVRPVSEKTSRQMRYYVDDYGAVLAKLPPEAWQTSVCQWMEGYWDVLVDLYVVDEGASDLALELRVYEAGGDYAFDIRLICVR</sequence>
<evidence type="ECO:0000313" key="3">
    <source>
        <dbReference type="Proteomes" id="UP000479692"/>
    </source>
</evidence>
<dbReference type="EMBL" id="WOXT01000005">
    <property type="protein sequence ID" value="MUV15506.1"/>
    <property type="molecule type" value="Genomic_DNA"/>
</dbReference>
<gene>
    <name evidence="2" type="ORF">GN331_14965</name>
</gene>
<reference evidence="2 3" key="1">
    <citation type="submission" date="2019-12" db="EMBL/GenBank/DDBJ databases">
        <authorList>
            <person name="Xu J."/>
        </authorList>
    </citation>
    <scope>NUCLEOTIDE SEQUENCE [LARGE SCALE GENOMIC DNA]</scope>
    <source>
        <strain evidence="2 3">HX-5-24</strain>
    </source>
</reference>
<comment type="caution">
    <text evidence="2">The sequence shown here is derived from an EMBL/GenBank/DDBJ whole genome shotgun (WGS) entry which is preliminary data.</text>
</comment>